<dbReference type="SMART" id="SM00065">
    <property type="entry name" value="GAF"/>
    <property type="match status" value="1"/>
</dbReference>
<feature type="domain" description="Response regulatory" evidence="11">
    <location>
        <begin position="827"/>
        <end position="943"/>
    </location>
</feature>
<evidence type="ECO:0000256" key="3">
    <source>
        <dbReference type="ARBA" id="ARBA00022553"/>
    </source>
</evidence>
<evidence type="ECO:0000256" key="2">
    <source>
        <dbReference type="ARBA" id="ARBA00012438"/>
    </source>
</evidence>
<feature type="transmembrane region" description="Helical" evidence="9">
    <location>
        <begin position="9"/>
        <end position="26"/>
    </location>
</feature>
<evidence type="ECO:0000256" key="4">
    <source>
        <dbReference type="ARBA" id="ARBA00022679"/>
    </source>
</evidence>
<dbReference type="InterPro" id="IPR003661">
    <property type="entry name" value="HisK_dim/P_dom"/>
</dbReference>
<dbReference type="FunFam" id="3.30.565.10:FF:000078">
    <property type="entry name" value="Two-component sensor histidine kinase"/>
    <property type="match status" value="1"/>
</dbReference>
<dbReference type="Pfam" id="PF00072">
    <property type="entry name" value="Response_reg"/>
    <property type="match status" value="3"/>
</dbReference>
<proteinExistence type="predicted"/>
<dbReference type="Gene3D" id="1.10.287.130">
    <property type="match status" value="1"/>
</dbReference>
<dbReference type="EC" id="2.7.13.3" evidence="2"/>
<keyword evidence="9" id="KW-1133">Transmembrane helix</keyword>
<dbReference type="InterPro" id="IPR001789">
    <property type="entry name" value="Sig_transdc_resp-reg_receiver"/>
</dbReference>
<dbReference type="EMBL" id="VWRN01000006">
    <property type="protein sequence ID" value="KAA6133135.1"/>
    <property type="molecule type" value="Genomic_DNA"/>
</dbReference>
<keyword evidence="9" id="KW-0812">Transmembrane</keyword>
<reference evidence="12 13" key="1">
    <citation type="submission" date="2019-09" db="EMBL/GenBank/DDBJ databases">
        <title>Isolation of a novel species in the genus Cupriavidus from patients with sepsis using whole genome sequencing.</title>
        <authorList>
            <person name="Kweon O.J."/>
            <person name="Lee M.-K."/>
        </authorList>
    </citation>
    <scope>NUCLEOTIDE SEQUENCE [LARGE SCALE GENOMIC DNA]</scope>
    <source>
        <strain evidence="12 13">MKL-01</strain>
    </source>
</reference>
<dbReference type="PANTHER" id="PTHR45339">
    <property type="entry name" value="HYBRID SIGNAL TRANSDUCTION HISTIDINE KINASE J"/>
    <property type="match status" value="1"/>
</dbReference>
<dbReference type="InterPro" id="IPR003018">
    <property type="entry name" value="GAF"/>
</dbReference>
<evidence type="ECO:0000259" key="10">
    <source>
        <dbReference type="PROSITE" id="PS50109"/>
    </source>
</evidence>
<dbReference type="PANTHER" id="PTHR45339:SF1">
    <property type="entry name" value="HYBRID SIGNAL TRANSDUCTION HISTIDINE KINASE J"/>
    <property type="match status" value="1"/>
</dbReference>
<dbReference type="InterPro" id="IPR005467">
    <property type="entry name" value="His_kinase_dom"/>
</dbReference>
<evidence type="ECO:0000256" key="1">
    <source>
        <dbReference type="ARBA" id="ARBA00000085"/>
    </source>
</evidence>
<evidence type="ECO:0000256" key="9">
    <source>
        <dbReference type="SAM" id="Phobius"/>
    </source>
</evidence>
<dbReference type="SUPFAM" id="SSF52172">
    <property type="entry name" value="CheY-like"/>
    <property type="match status" value="3"/>
</dbReference>
<dbReference type="InterPro" id="IPR011006">
    <property type="entry name" value="CheY-like_superfamily"/>
</dbReference>
<keyword evidence="4" id="KW-0808">Transferase</keyword>
<keyword evidence="8" id="KW-0175">Coiled coil</keyword>
<feature type="modified residue" description="4-aspartylphosphate" evidence="7">
    <location>
        <position position="1023"/>
    </location>
</feature>
<keyword evidence="5" id="KW-0418">Kinase</keyword>
<dbReference type="CDD" id="cd00156">
    <property type="entry name" value="REC"/>
    <property type="match status" value="1"/>
</dbReference>
<dbReference type="SUPFAM" id="SSF55874">
    <property type="entry name" value="ATPase domain of HSP90 chaperone/DNA topoisomerase II/histidine kinase"/>
    <property type="match status" value="1"/>
</dbReference>
<dbReference type="SMART" id="SM00387">
    <property type="entry name" value="HATPase_c"/>
    <property type="match status" value="1"/>
</dbReference>
<keyword evidence="3 7" id="KW-0597">Phosphoprotein</keyword>
<evidence type="ECO:0000313" key="12">
    <source>
        <dbReference type="EMBL" id="KAA6133135.1"/>
    </source>
</evidence>
<feature type="domain" description="Response regulatory" evidence="11">
    <location>
        <begin position="704"/>
        <end position="817"/>
    </location>
</feature>
<evidence type="ECO:0000256" key="7">
    <source>
        <dbReference type="PROSITE-ProRule" id="PRU00169"/>
    </source>
</evidence>
<dbReference type="SUPFAM" id="SSF47384">
    <property type="entry name" value="Homodimeric domain of signal transducing histidine kinase"/>
    <property type="match status" value="1"/>
</dbReference>
<dbReference type="RefSeq" id="WP_149317552.1">
    <property type="nucleotide sequence ID" value="NZ_VWRN01000006.1"/>
</dbReference>
<feature type="transmembrane region" description="Helical" evidence="9">
    <location>
        <begin position="57"/>
        <end position="73"/>
    </location>
</feature>
<evidence type="ECO:0000256" key="5">
    <source>
        <dbReference type="ARBA" id="ARBA00022777"/>
    </source>
</evidence>
<dbReference type="Proteomes" id="UP000324324">
    <property type="component" value="Unassembled WGS sequence"/>
</dbReference>
<dbReference type="CDD" id="cd00082">
    <property type="entry name" value="HisKA"/>
    <property type="match status" value="1"/>
</dbReference>
<gene>
    <name evidence="12" type="ORF">F1599_01575</name>
</gene>
<feature type="transmembrane region" description="Helical" evidence="9">
    <location>
        <begin position="85"/>
        <end position="105"/>
    </location>
</feature>
<dbReference type="InterPro" id="IPR004358">
    <property type="entry name" value="Sig_transdc_His_kin-like_C"/>
</dbReference>
<dbReference type="InterPro" id="IPR003594">
    <property type="entry name" value="HATPase_dom"/>
</dbReference>
<dbReference type="PROSITE" id="PS50109">
    <property type="entry name" value="HIS_KIN"/>
    <property type="match status" value="1"/>
</dbReference>
<feature type="domain" description="Response regulatory" evidence="11">
    <location>
        <begin position="973"/>
        <end position="1090"/>
    </location>
</feature>
<comment type="caution">
    <text evidence="12">The sequence shown here is derived from an EMBL/GenBank/DDBJ whole genome shotgun (WGS) entry which is preliminary data.</text>
</comment>
<feature type="domain" description="Histidine kinase" evidence="10">
    <location>
        <begin position="371"/>
        <end position="591"/>
    </location>
</feature>
<keyword evidence="6" id="KW-0902">Two-component regulatory system</keyword>
<dbReference type="Gene3D" id="3.30.565.10">
    <property type="entry name" value="Histidine kinase-like ATPase, C-terminal domain"/>
    <property type="match status" value="1"/>
</dbReference>
<protein>
    <recommendedName>
        <fullName evidence="2">histidine kinase</fullName>
        <ecNumber evidence="2">2.7.13.3</ecNumber>
    </recommendedName>
</protein>
<evidence type="ECO:0000256" key="6">
    <source>
        <dbReference type="ARBA" id="ARBA00023012"/>
    </source>
</evidence>
<keyword evidence="9" id="KW-0472">Membrane</keyword>
<dbReference type="CDD" id="cd16922">
    <property type="entry name" value="HATPase_EvgS-ArcB-TorS-like"/>
    <property type="match status" value="1"/>
</dbReference>
<dbReference type="Gene3D" id="3.30.450.40">
    <property type="match status" value="1"/>
</dbReference>
<organism evidence="12 13">
    <name type="scientific">Cupriavidus cauae</name>
    <dbReference type="NCBI Taxonomy" id="2608999"/>
    <lineage>
        <taxon>Bacteria</taxon>
        <taxon>Pseudomonadati</taxon>
        <taxon>Pseudomonadota</taxon>
        <taxon>Betaproteobacteria</taxon>
        <taxon>Burkholderiales</taxon>
        <taxon>Burkholderiaceae</taxon>
        <taxon>Cupriavidus</taxon>
    </lineage>
</organism>
<accession>A0A5M8BET4</accession>
<dbReference type="PRINTS" id="PR00344">
    <property type="entry name" value="BCTRLSENSOR"/>
</dbReference>
<dbReference type="Pfam" id="PF00512">
    <property type="entry name" value="HisKA"/>
    <property type="match status" value="1"/>
</dbReference>
<feature type="modified residue" description="4-aspartylphosphate" evidence="7">
    <location>
        <position position="753"/>
    </location>
</feature>
<dbReference type="Pfam" id="PF02518">
    <property type="entry name" value="HATPase_c"/>
    <property type="match status" value="1"/>
</dbReference>
<dbReference type="InterPro" id="IPR029016">
    <property type="entry name" value="GAF-like_dom_sf"/>
</dbReference>
<name>A0A5M8BET4_9BURK</name>
<sequence>MPQTLARSDLLRTLVIPLLLAALLVADLLTPLGVAEWIFYLLPICLCVFVDRPMMPLWTAAGATLLMAAGYIFSPGGGDPTIGLINRLCGTVVMWFLAAAIYRYIASQLQMRRFVWLQEGQVRVVQQTRGLDTPAEVGTALLRALVPLVQAQAGVVYRLEDASLKRLAGWAAPADTPENLALGETLAGQAASENRPLLARGLSSHYLRIGSALGRDVPQAVLAAPLTSDGHVVGVVELAFASAQPKLDDAVELIGRVAEAAGVALTASAYRARLETLLAQTQRQAEELQVQQEELRVSNEELEERGRALMESQARLETQQAELEQSNVQLEEHTQLLEAQKRDLLQYQAELAAGARALERANQYKSEFLANMSHELRTPLNSALILAKLLQDNKEGNMTPEQVRYAATIHSANTDLLNLINDILDLSKIEAGHLTVQPEPVDIEALVGGLAQGFAPIAAQKSVQFRIERAPDLPATLVTDNVRLQQILRNLLSNAFKFTERGEVTLSVTRDGHDGMRFAVRDTGIGIARDKQAIIFEAFQQADGTTSRRYGGTGLGLSISRQLAQLLNGTLTVDSEPGAGSTFTLTLPLEFIGPAAPAAAVSSVPPAPAAVLEAAAQVAAEGGIDVTEALTSPQPAPVPEAVAAMSAPTHAAGARQGHTAQMSHTTPTTQSASPITISAPPLHTMLGPAPIDDDRDRRSRGNRLILVIEDDVAFARILYDLAHELDFDCLHATTAQQGLELAREYQPCGILLDVALPDHSGLTLLDWLKRDPATRHIPTHLVSISDHAEAALHRGAIGYTLKPSGRDDLASVIRELEARMARGGMRTVLVVEDDATLRESIRALLQSADIDIVTADTVSAALARLSERRFDCVVMDLALPDGSGHDLLEQMAADASYSMPPVIVYTGRQLSAEDEQQLRRHSKSIIIKGARSPERLLDEVTLFLHSVESALPPEHQRMLRAVRSRDDAFEGRRLLLVEDDARNIFALSKVIEPLGAQVEIARNGRQALEILDGRDDIDLVLMDIMMPEMDGLTAMRHIRQDGRHAQLPIIALTAKAMSSDREACLLAGANDYIAKPIDIDKLLSLCRVWLHAR</sequence>
<dbReference type="SMART" id="SM00448">
    <property type="entry name" value="REC"/>
    <property type="match status" value="3"/>
</dbReference>
<dbReference type="InterPro" id="IPR036890">
    <property type="entry name" value="HATPase_C_sf"/>
</dbReference>
<comment type="catalytic activity">
    <reaction evidence="1">
        <text>ATP + protein L-histidine = ADP + protein N-phospho-L-histidine.</text>
        <dbReference type="EC" id="2.7.13.3"/>
    </reaction>
</comment>
<dbReference type="PROSITE" id="PS50110">
    <property type="entry name" value="RESPONSE_REGULATORY"/>
    <property type="match status" value="3"/>
</dbReference>
<evidence type="ECO:0000256" key="8">
    <source>
        <dbReference type="SAM" id="Coils"/>
    </source>
</evidence>
<dbReference type="Gene3D" id="3.40.50.2300">
    <property type="match status" value="3"/>
</dbReference>
<dbReference type="AlphaFoldDB" id="A0A5M8BET4"/>
<feature type="modified residue" description="4-aspartylphosphate" evidence="7">
    <location>
        <position position="876"/>
    </location>
</feature>
<feature type="coiled-coil region" evidence="8">
    <location>
        <begin position="271"/>
        <end position="350"/>
    </location>
</feature>
<evidence type="ECO:0000313" key="13">
    <source>
        <dbReference type="Proteomes" id="UP000324324"/>
    </source>
</evidence>
<dbReference type="InterPro" id="IPR036097">
    <property type="entry name" value="HisK_dim/P_sf"/>
</dbReference>
<dbReference type="Pfam" id="PF13185">
    <property type="entry name" value="GAF_2"/>
    <property type="match status" value="1"/>
</dbReference>
<dbReference type="SUPFAM" id="SSF55781">
    <property type="entry name" value="GAF domain-like"/>
    <property type="match status" value="1"/>
</dbReference>
<dbReference type="GO" id="GO:0000155">
    <property type="term" value="F:phosphorelay sensor kinase activity"/>
    <property type="evidence" value="ECO:0007669"/>
    <property type="project" value="InterPro"/>
</dbReference>
<evidence type="ECO:0000259" key="11">
    <source>
        <dbReference type="PROSITE" id="PS50110"/>
    </source>
</evidence>
<dbReference type="CDD" id="cd17546">
    <property type="entry name" value="REC_hyHK_CKI1_RcsC-like"/>
    <property type="match status" value="1"/>
</dbReference>
<dbReference type="SMART" id="SM00388">
    <property type="entry name" value="HisKA"/>
    <property type="match status" value="1"/>
</dbReference>
<keyword evidence="13" id="KW-1185">Reference proteome</keyword>